<protein>
    <submittedName>
        <fullName evidence="2">Uncharacterized protein</fullName>
    </submittedName>
</protein>
<proteinExistence type="predicted"/>
<feature type="region of interest" description="Disordered" evidence="1">
    <location>
        <begin position="131"/>
        <end position="153"/>
    </location>
</feature>
<reference evidence="2" key="1">
    <citation type="submission" date="2022-07" db="EMBL/GenBank/DDBJ databases">
        <title>Taxonomy of Aspergillus series Nigri: significant species reduction supported by multi-species coalescent approaches.</title>
        <authorList>
            <person name="Bian C."/>
            <person name="Kusuya Y."/>
            <person name="Sklenar F."/>
            <person name="D'hooge E."/>
            <person name="Yaguchi T."/>
            <person name="Takahashi H."/>
            <person name="Hubka V."/>
        </authorList>
    </citation>
    <scope>NUCLEOTIDE SEQUENCE</scope>
    <source>
        <strain evidence="2">CBS 733.88</strain>
    </source>
</reference>
<dbReference type="AlphaFoldDB" id="A0A9W5YUN1"/>
<evidence type="ECO:0000313" key="3">
    <source>
        <dbReference type="Proteomes" id="UP001143548"/>
    </source>
</evidence>
<sequence length="166" mass="18159">MSSGMNGYFNDASLEWCLGDRTEALLRQEVQTQSRFALNRTSMILITVSSQSPSHQEHEVEYTLVVILGTLIIIDKAGHCYRSLKDLSLIGDAGALGSTIYGVATDPDSAILDIFEIALMGGDRSPEEFEEAANARRGLTDDEISSQGSDWKSWSDGLSDVRSVCY</sequence>
<comment type="caution">
    <text evidence="2">The sequence shown here is derived from an EMBL/GenBank/DDBJ whole genome shotgun (WGS) entry which is preliminary data.</text>
</comment>
<evidence type="ECO:0000256" key="1">
    <source>
        <dbReference type="SAM" id="MobiDB-lite"/>
    </source>
</evidence>
<evidence type="ECO:0000313" key="2">
    <source>
        <dbReference type="EMBL" id="GKZ22407.1"/>
    </source>
</evidence>
<accession>A0A9W5YUN1</accession>
<name>A0A9W5YUN1_9EURO</name>
<organism evidence="2 3">
    <name type="scientific">Aspergillus brasiliensis</name>
    <dbReference type="NCBI Taxonomy" id="319629"/>
    <lineage>
        <taxon>Eukaryota</taxon>
        <taxon>Fungi</taxon>
        <taxon>Dikarya</taxon>
        <taxon>Ascomycota</taxon>
        <taxon>Pezizomycotina</taxon>
        <taxon>Eurotiomycetes</taxon>
        <taxon>Eurotiomycetidae</taxon>
        <taxon>Eurotiales</taxon>
        <taxon>Aspergillaceae</taxon>
        <taxon>Aspergillus</taxon>
        <taxon>Aspergillus subgen. Circumdati</taxon>
    </lineage>
</organism>
<dbReference type="Proteomes" id="UP001143548">
    <property type="component" value="Unassembled WGS sequence"/>
</dbReference>
<dbReference type="EMBL" id="BROQ01000051">
    <property type="protein sequence ID" value="GKZ22407.1"/>
    <property type="molecule type" value="Genomic_DNA"/>
</dbReference>
<gene>
    <name evidence="2" type="ORF">AbraCBS73388_008555</name>
</gene>